<name>A0A4Y9SR53_9BURK</name>
<reference evidence="2 3" key="1">
    <citation type="submission" date="2019-03" db="EMBL/GenBank/DDBJ databases">
        <title>Draft genome of Massilia hortus sp. nov., a novel bacterial species of the Oxalobacteraceae family.</title>
        <authorList>
            <person name="Peta V."/>
            <person name="Raths R."/>
            <person name="Bucking H."/>
        </authorList>
    </citation>
    <scope>NUCLEOTIDE SEQUENCE [LARGE SCALE GENOMIC DNA]</scope>
    <source>
        <strain evidence="2 3">ONC3</strain>
    </source>
</reference>
<evidence type="ECO:0000313" key="2">
    <source>
        <dbReference type="EMBL" id="TFW28945.1"/>
    </source>
</evidence>
<feature type="chain" id="PRO_5021423236" description="PEP-CTERM protein-sorting domain-containing protein" evidence="1">
    <location>
        <begin position="23"/>
        <end position="193"/>
    </location>
</feature>
<evidence type="ECO:0000256" key="1">
    <source>
        <dbReference type="SAM" id="SignalP"/>
    </source>
</evidence>
<proteinExistence type="predicted"/>
<gene>
    <name evidence="2" type="ORF">E4O92_20155</name>
</gene>
<feature type="signal peptide" evidence="1">
    <location>
        <begin position="1"/>
        <end position="22"/>
    </location>
</feature>
<sequence length="193" mass="19933">MSIAKAVVVAGAVLGLTNVAHAQSLIGSQVTGAIYCCEAPTEQFRATNFVTATVGNQVEFPNGVFSSIVPGLAPVPADLDIGANTIDLHYLASAPAAPGVFDGYVLTFQNAPEILSVKLDSSSTLTPTSISFTGNSVLINNADLALTPQSRVLLNVAVVPEPQEVAMMLGGLVALGMLARGRQQRSRLPEESA</sequence>
<protein>
    <recommendedName>
        <fullName evidence="4">PEP-CTERM protein-sorting domain-containing protein</fullName>
    </recommendedName>
</protein>
<comment type="caution">
    <text evidence="2">The sequence shown here is derived from an EMBL/GenBank/DDBJ whole genome shotgun (WGS) entry which is preliminary data.</text>
</comment>
<dbReference type="Proteomes" id="UP000297258">
    <property type="component" value="Unassembled WGS sequence"/>
</dbReference>
<keyword evidence="3" id="KW-1185">Reference proteome</keyword>
<accession>A0A4Y9SR53</accession>
<keyword evidence="1" id="KW-0732">Signal</keyword>
<organism evidence="2 3">
    <name type="scientific">Massilia horti</name>
    <dbReference type="NCBI Taxonomy" id="2562153"/>
    <lineage>
        <taxon>Bacteria</taxon>
        <taxon>Pseudomonadati</taxon>
        <taxon>Pseudomonadota</taxon>
        <taxon>Betaproteobacteria</taxon>
        <taxon>Burkholderiales</taxon>
        <taxon>Oxalobacteraceae</taxon>
        <taxon>Telluria group</taxon>
        <taxon>Massilia</taxon>
    </lineage>
</organism>
<dbReference type="AlphaFoldDB" id="A0A4Y9SR53"/>
<evidence type="ECO:0008006" key="4">
    <source>
        <dbReference type="Google" id="ProtNLM"/>
    </source>
</evidence>
<dbReference type="RefSeq" id="WP_135191445.1">
    <property type="nucleotide sequence ID" value="NZ_SPUM01000132.1"/>
</dbReference>
<dbReference type="EMBL" id="SPUM01000132">
    <property type="protein sequence ID" value="TFW28945.1"/>
    <property type="molecule type" value="Genomic_DNA"/>
</dbReference>
<dbReference type="OrthoDB" id="8759229at2"/>
<evidence type="ECO:0000313" key="3">
    <source>
        <dbReference type="Proteomes" id="UP000297258"/>
    </source>
</evidence>